<dbReference type="InterPro" id="IPR003695">
    <property type="entry name" value="Ppx_GppA_N"/>
</dbReference>
<dbReference type="EC" id="3.6.1.40" evidence="4"/>
<dbReference type="SUPFAM" id="SSF109604">
    <property type="entry name" value="HD-domain/PDEase-like"/>
    <property type="match status" value="1"/>
</dbReference>
<dbReference type="PIRSF" id="PIRSF001267">
    <property type="entry name" value="Pyrophosphatase_GppA_Ppx"/>
    <property type="match status" value="1"/>
</dbReference>
<dbReference type="FunFam" id="3.30.420.40:FF:000023">
    <property type="entry name" value="Guanosine-5'-triphosphate,3'-diphosphate pyrophosphatase"/>
    <property type="match status" value="1"/>
</dbReference>
<reference evidence="4" key="1">
    <citation type="submission" date="2009-08" db="EMBL/GenBank/DDBJ databases">
        <authorList>
            <consortium name="US DOE Joint Genome Institute"/>
            <person name="Lucas S."/>
            <person name="Copeland A."/>
            <person name="Lapidus A."/>
            <person name="Glavina del Rio T."/>
            <person name="Dalin E."/>
            <person name="Tice H."/>
            <person name="Bruce D."/>
            <person name="Barry K."/>
            <person name="Pitluck S."/>
            <person name="Lowry S."/>
            <person name="Larimer F."/>
            <person name="Land M."/>
            <person name="Hauser L."/>
            <person name="Kyrpides N."/>
            <person name="Ivanova N."/>
            <person name="McMahon K.D."/>
            <person name="Hugenholtz P."/>
        </authorList>
    </citation>
    <scope>NUCLEOTIDE SEQUENCE</scope>
    <source>
        <strain evidence="4">UW-1</strain>
    </source>
</reference>
<evidence type="ECO:0000259" key="2">
    <source>
        <dbReference type="Pfam" id="PF02541"/>
    </source>
</evidence>
<dbReference type="HOGENOM" id="CLU_025908_4_0_4"/>
<evidence type="ECO:0000259" key="3">
    <source>
        <dbReference type="Pfam" id="PF21447"/>
    </source>
</evidence>
<dbReference type="eggNOG" id="COG0248">
    <property type="taxonomic scope" value="Bacteria"/>
</dbReference>
<proteinExistence type="predicted"/>
<dbReference type="InterPro" id="IPR048950">
    <property type="entry name" value="Ppx_GppA_C"/>
</dbReference>
<feature type="domain" description="Ppx/GppA phosphatase N-terminal" evidence="2">
    <location>
        <begin position="19"/>
        <end position="302"/>
    </location>
</feature>
<dbReference type="InterPro" id="IPR030673">
    <property type="entry name" value="PyroPPase_GppA_Ppx"/>
</dbReference>
<dbReference type="CDD" id="cd24053">
    <property type="entry name" value="ASKHA_NBD_EcPPX-GppA-like"/>
    <property type="match status" value="1"/>
</dbReference>
<evidence type="ECO:0000313" key="4">
    <source>
        <dbReference type="EMBL" id="ACV33434.1"/>
    </source>
</evidence>
<keyword evidence="1 4" id="KW-0378">Hydrolase</keyword>
<dbReference type="Pfam" id="PF21447">
    <property type="entry name" value="Ppx-GppA_III"/>
    <property type="match status" value="1"/>
</dbReference>
<dbReference type="Gene3D" id="3.30.420.150">
    <property type="entry name" value="Exopolyphosphatase. Domain 2"/>
    <property type="match status" value="1"/>
</dbReference>
<dbReference type="GO" id="GO:0008894">
    <property type="term" value="F:guanosine-5'-triphosphate,3'-diphosphate diphosphatase activity"/>
    <property type="evidence" value="ECO:0007669"/>
    <property type="project" value="UniProtKB-EC"/>
</dbReference>
<sequence>MSSDFVAAIDLGSNSFHMIVARIANGRVQVLDRLREMVQLAAGLDSRNRLSPQSQQRALDCLARFGQRLRHIPPTRVRIVGTNTLRQARNSAEFVARAEQVLGHKVEIVAGQEEARLIYLGVAHSVGDVPGQRLVVDIGGGSTELIIGEQFDPLHLASLRMGCVSISRHCFGNGRVTAGRLREAELLVQLNLEPVREEYLARGWEVVTGASGSIKAIQDVVVSEGWCREGISLDALRRLRTALLEVRDTAEIASRWQLDPARARVFFGGFVILHGLCETLGVQQLEVSEGALREGLIYDLLGRIRHEDVRDRTIADVIGRFGLDEAQAGRVSGTALELHRQVRAKWQLTGKEARHVLERAARLHEIGLLLTHDQYHRHGAYVLEHSDLPGYSRDDQRLLSALVGRHRRSFPADAFSHLPKDWARPARRLCVLLRLAVVLHRGRSSEPLPAISLRVDRQRLVLRLPAGWLDQHPLTRADLEIEARQLRKAGFDLEIGRSGPVTLPPAPAAGLP</sequence>
<dbReference type="KEGG" id="app:CAP2UW1_0060"/>
<accession>C7RIU8</accession>
<feature type="domain" description="Ppx/GppA phosphatase C-terminal" evidence="3">
    <location>
        <begin position="309"/>
        <end position="482"/>
    </location>
</feature>
<evidence type="ECO:0000256" key="1">
    <source>
        <dbReference type="ARBA" id="ARBA00022801"/>
    </source>
</evidence>
<organism evidence="4">
    <name type="scientific">Accumulibacter regalis</name>
    <dbReference type="NCBI Taxonomy" id="522306"/>
    <lineage>
        <taxon>Bacteria</taxon>
        <taxon>Pseudomonadati</taxon>
        <taxon>Pseudomonadota</taxon>
        <taxon>Betaproteobacteria</taxon>
        <taxon>Candidatus Accumulibacter</taxon>
    </lineage>
</organism>
<dbReference type="InterPro" id="IPR043129">
    <property type="entry name" value="ATPase_NBD"/>
</dbReference>
<protein>
    <submittedName>
        <fullName evidence="4">Ppx/GppA phosphatase</fullName>
        <ecNumber evidence="4">3.6.1.40</ecNumber>
    </submittedName>
</protein>
<dbReference type="InterPro" id="IPR050273">
    <property type="entry name" value="GppA/Ppx_hydrolase"/>
</dbReference>
<dbReference type="Gene3D" id="1.10.3210.10">
    <property type="entry name" value="Hypothetical protein af1432"/>
    <property type="match status" value="1"/>
</dbReference>
<reference evidence="4" key="2">
    <citation type="submission" date="2009-09" db="EMBL/GenBank/DDBJ databases">
        <title>Complete sequence of chromosome of Candidatus Accumulibacter phosphatis clade IIA str. UW-1.</title>
        <authorList>
            <consortium name="US DOE Joint Genome Institute"/>
            <person name="Martin H.G."/>
            <person name="Ivanova N."/>
            <person name="Kunin V."/>
            <person name="Warnecke F."/>
            <person name="Barry K."/>
            <person name="He S."/>
            <person name="Salamov A."/>
            <person name="Szeto E."/>
            <person name="Dalin E."/>
            <person name="Pangilinan J.L."/>
            <person name="Lapidus A."/>
            <person name="Lowry S."/>
            <person name="Kyrpides N.C."/>
            <person name="McMahon K.D."/>
            <person name="Hugenholtz P."/>
        </authorList>
    </citation>
    <scope>NUCLEOTIDE SEQUENCE [LARGE SCALE GENOMIC DNA]</scope>
    <source>
        <strain evidence="4">UW-1</strain>
    </source>
</reference>
<dbReference type="PANTHER" id="PTHR30005">
    <property type="entry name" value="EXOPOLYPHOSPHATASE"/>
    <property type="match status" value="1"/>
</dbReference>
<dbReference type="Pfam" id="PF02541">
    <property type="entry name" value="Ppx-GppA"/>
    <property type="match status" value="1"/>
</dbReference>
<name>C7RIU8_ACCRE</name>
<dbReference type="SUPFAM" id="SSF53067">
    <property type="entry name" value="Actin-like ATPase domain"/>
    <property type="match status" value="2"/>
</dbReference>
<dbReference type="PANTHER" id="PTHR30005:SF14">
    <property type="entry name" value="EXOPOLYPHOSPHATASE"/>
    <property type="match status" value="1"/>
</dbReference>
<dbReference type="AlphaFoldDB" id="C7RIU8"/>
<dbReference type="Gene3D" id="3.30.420.40">
    <property type="match status" value="1"/>
</dbReference>
<dbReference type="STRING" id="522306.CAP2UW1_0060"/>
<gene>
    <name evidence="4" type="ordered locus">CAP2UW1_0060</name>
</gene>
<dbReference type="EMBL" id="CP001715">
    <property type="protein sequence ID" value="ACV33434.1"/>
    <property type="molecule type" value="Genomic_DNA"/>
</dbReference>
<dbReference type="GO" id="GO:0006798">
    <property type="term" value="P:polyphosphate catabolic process"/>
    <property type="evidence" value="ECO:0007669"/>
    <property type="project" value="TreeGrafter"/>
</dbReference>
<dbReference type="GO" id="GO:0004309">
    <property type="term" value="F:exopolyphosphatase activity"/>
    <property type="evidence" value="ECO:0007669"/>
    <property type="project" value="TreeGrafter"/>
</dbReference>